<feature type="domain" description="Reverse transcriptase zinc-binding" evidence="2">
    <location>
        <begin position="100"/>
        <end position="188"/>
    </location>
</feature>
<dbReference type="GO" id="GO:0003676">
    <property type="term" value="F:nucleic acid binding"/>
    <property type="evidence" value="ECO:0007669"/>
    <property type="project" value="InterPro"/>
</dbReference>
<evidence type="ECO:0000313" key="3">
    <source>
        <dbReference type="EMBL" id="KAJ4800731.1"/>
    </source>
</evidence>
<dbReference type="AlphaFoldDB" id="A0AAV8GBH8"/>
<comment type="caution">
    <text evidence="3">The sequence shown here is derived from an EMBL/GenBank/DDBJ whole genome shotgun (WGS) entry which is preliminary data.</text>
</comment>
<dbReference type="Pfam" id="PF13966">
    <property type="entry name" value="zf-RVT"/>
    <property type="match status" value="1"/>
</dbReference>
<organism evidence="3 4">
    <name type="scientific">Rhynchospora pubera</name>
    <dbReference type="NCBI Taxonomy" id="906938"/>
    <lineage>
        <taxon>Eukaryota</taxon>
        <taxon>Viridiplantae</taxon>
        <taxon>Streptophyta</taxon>
        <taxon>Embryophyta</taxon>
        <taxon>Tracheophyta</taxon>
        <taxon>Spermatophyta</taxon>
        <taxon>Magnoliopsida</taxon>
        <taxon>Liliopsida</taxon>
        <taxon>Poales</taxon>
        <taxon>Cyperaceae</taxon>
        <taxon>Cyperoideae</taxon>
        <taxon>Rhynchosporeae</taxon>
        <taxon>Rhynchospora</taxon>
    </lineage>
</organism>
<evidence type="ECO:0000259" key="2">
    <source>
        <dbReference type="Pfam" id="PF13966"/>
    </source>
</evidence>
<dbReference type="Gene3D" id="3.30.420.10">
    <property type="entry name" value="Ribonuclease H-like superfamily/Ribonuclease H"/>
    <property type="match status" value="1"/>
</dbReference>
<reference evidence="3" key="1">
    <citation type="submission" date="2022-08" db="EMBL/GenBank/DDBJ databases">
        <authorList>
            <person name="Marques A."/>
        </authorList>
    </citation>
    <scope>NUCLEOTIDE SEQUENCE</scope>
    <source>
        <strain evidence="3">RhyPub2mFocal</strain>
        <tissue evidence="3">Leaves</tissue>
    </source>
</reference>
<dbReference type="InterPro" id="IPR002156">
    <property type="entry name" value="RNaseH_domain"/>
</dbReference>
<dbReference type="GO" id="GO:0004523">
    <property type="term" value="F:RNA-DNA hybrid ribonuclease activity"/>
    <property type="evidence" value="ECO:0007669"/>
    <property type="project" value="InterPro"/>
</dbReference>
<accession>A0AAV8GBH8</accession>
<gene>
    <name evidence="3" type="ORF">LUZ62_051977</name>
</gene>
<keyword evidence="4" id="KW-1185">Reference proteome</keyword>
<dbReference type="EMBL" id="JAMFTS010000002">
    <property type="protein sequence ID" value="KAJ4800731.1"/>
    <property type="molecule type" value="Genomic_DNA"/>
</dbReference>
<dbReference type="InterPro" id="IPR052929">
    <property type="entry name" value="RNase_H-like_EbsB-rel"/>
</dbReference>
<dbReference type="InterPro" id="IPR036397">
    <property type="entry name" value="RNaseH_sf"/>
</dbReference>
<dbReference type="PANTHER" id="PTHR47074">
    <property type="entry name" value="BNAC02G40300D PROTEIN"/>
    <property type="match status" value="1"/>
</dbReference>
<dbReference type="Pfam" id="PF13456">
    <property type="entry name" value="RVT_3"/>
    <property type="match status" value="1"/>
</dbReference>
<dbReference type="PANTHER" id="PTHR47074:SF11">
    <property type="entry name" value="REVERSE TRANSCRIPTASE-LIKE PROTEIN"/>
    <property type="match status" value="1"/>
</dbReference>
<sequence>MREFFKENVKWQLSNGEGVEVLSQPWYEGWQVAQQAARRDRKIKVTEVFDFGADQWKREELTRLLGEDITAHIVQTVQKPYRMQGLSDKLNWNYNKSGRYTVKDGYNCSIMRMGRQESEVTWKCIWTWKRIAPKVRVFMWRLLMDGLPLANNLHRRIHTISPMCTRCNQENEFATHCFFFCHGSRMVWFGGELGLRTDELPLDIKEAVQYITQGMNEDQICTFCYTLWEIWLARNDWHFQRKNFDPREVCAKVRPWKGGARKGGAEVENIPPEIDFPPYELNPGGWQMIVDASWDAVHKAGIAYMMYCEERLHMMGMENQQADDPFEAEALALQAAVLYLNSSFGDQRSKVIQIFSDCLNLVKTIEELDLENLSSWRVRPILANIIREIATSAHYISVKHVRREAVKSAHELANHARRLGSSYHGGPSAMLMMQHNIGMMIDERFYQQVQEAPP</sequence>
<dbReference type="InterPro" id="IPR026960">
    <property type="entry name" value="RVT-Znf"/>
</dbReference>
<feature type="domain" description="RNase H type-1" evidence="1">
    <location>
        <begin position="308"/>
        <end position="416"/>
    </location>
</feature>
<dbReference type="Proteomes" id="UP001140206">
    <property type="component" value="Chromosome 2"/>
</dbReference>
<evidence type="ECO:0000313" key="4">
    <source>
        <dbReference type="Proteomes" id="UP001140206"/>
    </source>
</evidence>
<proteinExistence type="predicted"/>
<protein>
    <submittedName>
        <fullName evidence="3">Ribonuclease H-like superfamily protein</fullName>
    </submittedName>
</protein>
<evidence type="ECO:0000259" key="1">
    <source>
        <dbReference type="Pfam" id="PF13456"/>
    </source>
</evidence>
<name>A0AAV8GBH8_9POAL</name>